<dbReference type="PANTHER" id="PTHR19375">
    <property type="entry name" value="HEAT SHOCK PROTEIN 70KDA"/>
    <property type="match status" value="1"/>
</dbReference>
<dbReference type="SUPFAM" id="SSF53067">
    <property type="entry name" value="Actin-like ATPase domain"/>
    <property type="match status" value="2"/>
</dbReference>
<keyword evidence="4" id="KW-1185">Reference proteome</keyword>
<proteinExistence type="inferred from homology"/>
<dbReference type="GO" id="GO:0140662">
    <property type="term" value="F:ATP-dependent protein folding chaperone"/>
    <property type="evidence" value="ECO:0007669"/>
    <property type="project" value="InterPro"/>
</dbReference>
<keyword evidence="2" id="KW-0547">Nucleotide-binding</keyword>
<evidence type="ECO:0000256" key="2">
    <source>
        <dbReference type="ARBA" id="ARBA00022741"/>
    </source>
</evidence>
<evidence type="ECO:0000256" key="1">
    <source>
        <dbReference type="ARBA" id="ARBA00007381"/>
    </source>
</evidence>
<dbReference type="Gene3D" id="2.60.34.10">
    <property type="entry name" value="Substrate Binding Domain Of DNAk, Chain A, domain 1"/>
    <property type="match status" value="1"/>
</dbReference>
<dbReference type="InterPro" id="IPR043129">
    <property type="entry name" value="ATPase_NBD"/>
</dbReference>
<keyword evidence="3" id="KW-0067">ATP-binding</keyword>
<dbReference type="Gene3D" id="3.30.30.30">
    <property type="match status" value="1"/>
</dbReference>
<protein>
    <submittedName>
        <fullName evidence="5">Heat shock protein 70</fullName>
    </submittedName>
</protein>
<dbReference type="Pfam" id="PF00012">
    <property type="entry name" value="HSP70"/>
    <property type="match status" value="2"/>
</dbReference>
<dbReference type="Proteomes" id="UP000887578">
    <property type="component" value="Unplaced"/>
</dbReference>
<accession>A0A914QX14</accession>
<dbReference type="Gene3D" id="3.30.420.40">
    <property type="match status" value="2"/>
</dbReference>
<dbReference type="FunFam" id="3.30.420.40:FF:000028">
    <property type="entry name" value="heat shock 70 kDa protein-like"/>
    <property type="match status" value="1"/>
</dbReference>
<dbReference type="FunFam" id="3.30.30.30:FF:000005">
    <property type="entry name" value="Heat shock protein ssb1"/>
    <property type="match status" value="1"/>
</dbReference>
<sequence>MKNWPFKVVSSVDGDPKVEVKYKYNTKEFFPEEILARLIKYLKEIAEIFLHQSVADAVITVPAYYNFSQRQSIIDAAVLADLNILRLIIPSTAAAIAYGIYIVDTAEKNVLVFDFGGGTLNVSEVEILNGVYERKHHKDITLDSGALCRLRTACERAKRRLSYFAQTNIEIDSLFEGIDFYTAITRARFEELSADIFRDIIDCIGKAVVYGTSLFGALLSDHKSEVIEDFLLLDITPISFGIEAAGGTMTPIVKRNATVPTKTSVILTTSIDNQENATIKVYQGESEMAKDNYLLDKFEFCDIPPAPQGAPRIEVIFELDVYDHLVVTAQDKLTDNW</sequence>
<dbReference type="Gene3D" id="3.90.640.10">
    <property type="entry name" value="Actin, Chain A, domain 4"/>
    <property type="match status" value="1"/>
</dbReference>
<dbReference type="WBParaSite" id="PDA_v2.g8623.t1">
    <property type="protein sequence ID" value="PDA_v2.g8623.t1"/>
    <property type="gene ID" value="PDA_v2.g8623"/>
</dbReference>
<evidence type="ECO:0000313" key="4">
    <source>
        <dbReference type="Proteomes" id="UP000887578"/>
    </source>
</evidence>
<name>A0A914QX14_9BILA</name>
<reference evidence="5" key="1">
    <citation type="submission" date="2022-11" db="UniProtKB">
        <authorList>
            <consortium name="WormBaseParasite"/>
        </authorList>
    </citation>
    <scope>IDENTIFICATION</scope>
</reference>
<organism evidence="4 5">
    <name type="scientific">Panagrolaimus davidi</name>
    <dbReference type="NCBI Taxonomy" id="227884"/>
    <lineage>
        <taxon>Eukaryota</taxon>
        <taxon>Metazoa</taxon>
        <taxon>Ecdysozoa</taxon>
        <taxon>Nematoda</taxon>
        <taxon>Chromadorea</taxon>
        <taxon>Rhabditida</taxon>
        <taxon>Tylenchina</taxon>
        <taxon>Panagrolaimomorpha</taxon>
        <taxon>Panagrolaimoidea</taxon>
        <taxon>Panagrolaimidae</taxon>
        <taxon>Panagrolaimus</taxon>
    </lineage>
</organism>
<dbReference type="InterPro" id="IPR029047">
    <property type="entry name" value="HSP70_peptide-bd_sf"/>
</dbReference>
<dbReference type="PRINTS" id="PR00301">
    <property type="entry name" value="HEATSHOCK70"/>
</dbReference>
<dbReference type="FunFam" id="3.90.640.10:FF:000002">
    <property type="entry name" value="Heat shock 70 kDa"/>
    <property type="match status" value="1"/>
</dbReference>
<dbReference type="SUPFAM" id="SSF100920">
    <property type="entry name" value="Heat shock protein 70kD (HSP70), peptide-binding domain"/>
    <property type="match status" value="1"/>
</dbReference>
<evidence type="ECO:0000313" key="5">
    <source>
        <dbReference type="WBParaSite" id="PDA_v2.g8623.t1"/>
    </source>
</evidence>
<dbReference type="AlphaFoldDB" id="A0A914QX14"/>
<evidence type="ECO:0000256" key="3">
    <source>
        <dbReference type="ARBA" id="ARBA00022840"/>
    </source>
</evidence>
<comment type="similarity">
    <text evidence="1">Belongs to the heat shock protein 70 family.</text>
</comment>
<dbReference type="GO" id="GO:0005524">
    <property type="term" value="F:ATP binding"/>
    <property type="evidence" value="ECO:0007669"/>
    <property type="project" value="UniProtKB-KW"/>
</dbReference>
<dbReference type="InterPro" id="IPR013126">
    <property type="entry name" value="Hsp_70_fam"/>
</dbReference>